<name>I3SG62_MEDTR</name>
<dbReference type="AlphaFoldDB" id="I3SG62"/>
<dbReference type="EMBL" id="BT139459">
    <property type="protein sequence ID" value="AFK39254.1"/>
    <property type="molecule type" value="mRNA"/>
</dbReference>
<proteinExistence type="evidence at transcript level"/>
<organism evidence="1">
    <name type="scientific">Medicago truncatula</name>
    <name type="common">Barrel medic</name>
    <name type="synonym">Medicago tribuloides</name>
    <dbReference type="NCBI Taxonomy" id="3880"/>
    <lineage>
        <taxon>Eukaryota</taxon>
        <taxon>Viridiplantae</taxon>
        <taxon>Streptophyta</taxon>
        <taxon>Embryophyta</taxon>
        <taxon>Tracheophyta</taxon>
        <taxon>Spermatophyta</taxon>
        <taxon>Magnoliopsida</taxon>
        <taxon>eudicotyledons</taxon>
        <taxon>Gunneridae</taxon>
        <taxon>Pentapetalae</taxon>
        <taxon>rosids</taxon>
        <taxon>fabids</taxon>
        <taxon>Fabales</taxon>
        <taxon>Fabaceae</taxon>
        <taxon>Papilionoideae</taxon>
        <taxon>50 kb inversion clade</taxon>
        <taxon>NPAAA clade</taxon>
        <taxon>Hologalegina</taxon>
        <taxon>IRL clade</taxon>
        <taxon>Trifolieae</taxon>
        <taxon>Medicago</taxon>
    </lineage>
</organism>
<evidence type="ECO:0000313" key="1">
    <source>
        <dbReference type="EMBL" id="AFK39254.1"/>
    </source>
</evidence>
<sequence>MNPRVQKVNPNLHRMTTQTRVKATQPVMKVLMTTKILARSLLHLKTVQRETQTQKTTVTKTRMTQRTMKIPMTVETLLMMPM</sequence>
<reference evidence="1" key="1">
    <citation type="submission" date="2012-05" db="EMBL/GenBank/DDBJ databases">
        <authorList>
            <person name="Krishnakumar V."/>
            <person name="Cheung F."/>
            <person name="Xiao Y."/>
            <person name="Chan A."/>
            <person name="Moskal W.A."/>
            <person name="Town C.D."/>
        </authorList>
    </citation>
    <scope>NUCLEOTIDE SEQUENCE</scope>
</reference>
<protein>
    <submittedName>
        <fullName evidence="1">Uncharacterized protein</fullName>
    </submittedName>
</protein>
<accession>I3SG62</accession>